<dbReference type="PROSITE" id="PS51257">
    <property type="entry name" value="PROKAR_LIPOPROTEIN"/>
    <property type="match status" value="1"/>
</dbReference>
<reference evidence="2 3" key="1">
    <citation type="submission" date="2016-07" db="EMBL/GenBank/DDBJ databases">
        <title>Genomic analysis of zinc-resistant bacterium Mucilaginibacter pedocola TBZ30.</title>
        <authorList>
            <person name="Huang J."/>
            <person name="Tang J."/>
        </authorList>
    </citation>
    <scope>NUCLEOTIDE SEQUENCE [LARGE SCALE GENOMIC DNA]</scope>
    <source>
        <strain evidence="2 3">TBZ30</strain>
    </source>
</reference>
<dbReference type="RefSeq" id="WP_078349506.1">
    <property type="nucleotide sequence ID" value="NZ_MBTF01000023.1"/>
</dbReference>
<accession>A0A1S9PCT2</accession>
<evidence type="ECO:0000313" key="3">
    <source>
        <dbReference type="Proteomes" id="UP000189739"/>
    </source>
</evidence>
<sequence length="157" mass="17717">MKKLLSFALLLSIACFSNCKVTIITGYDQTLDETVTQMQKDFNLHFIKLQRALLTQDGNHDQAYANFQDYYDHLDANIISVTTRSSFISKKTGTTVKSLAGNLIKALQDFESKHKSAENVFNDRTNDDRHGLQDAINTHFDSLILLEEKLKASGKAK</sequence>
<feature type="chain" id="PRO_5010575383" description="Lipoprotein" evidence="1">
    <location>
        <begin position="20"/>
        <end position="157"/>
    </location>
</feature>
<dbReference type="STRING" id="1792845.BC343_09090"/>
<proteinExistence type="predicted"/>
<protein>
    <recommendedName>
        <fullName evidence="4">Lipoprotein</fullName>
    </recommendedName>
</protein>
<evidence type="ECO:0008006" key="4">
    <source>
        <dbReference type="Google" id="ProtNLM"/>
    </source>
</evidence>
<dbReference type="Proteomes" id="UP000189739">
    <property type="component" value="Unassembled WGS sequence"/>
</dbReference>
<evidence type="ECO:0000313" key="2">
    <source>
        <dbReference type="EMBL" id="OOQ58793.1"/>
    </source>
</evidence>
<keyword evidence="3" id="KW-1185">Reference proteome</keyword>
<gene>
    <name evidence="2" type="ORF">BC343_09090</name>
</gene>
<dbReference type="OrthoDB" id="798533at2"/>
<keyword evidence="1" id="KW-0732">Signal</keyword>
<evidence type="ECO:0000256" key="1">
    <source>
        <dbReference type="SAM" id="SignalP"/>
    </source>
</evidence>
<comment type="caution">
    <text evidence="2">The sequence shown here is derived from an EMBL/GenBank/DDBJ whole genome shotgun (WGS) entry which is preliminary data.</text>
</comment>
<organism evidence="2 3">
    <name type="scientific">Mucilaginibacter pedocola</name>
    <dbReference type="NCBI Taxonomy" id="1792845"/>
    <lineage>
        <taxon>Bacteria</taxon>
        <taxon>Pseudomonadati</taxon>
        <taxon>Bacteroidota</taxon>
        <taxon>Sphingobacteriia</taxon>
        <taxon>Sphingobacteriales</taxon>
        <taxon>Sphingobacteriaceae</taxon>
        <taxon>Mucilaginibacter</taxon>
    </lineage>
</organism>
<name>A0A1S9PCT2_9SPHI</name>
<feature type="signal peptide" evidence="1">
    <location>
        <begin position="1"/>
        <end position="19"/>
    </location>
</feature>
<dbReference type="EMBL" id="MBTF01000023">
    <property type="protein sequence ID" value="OOQ58793.1"/>
    <property type="molecule type" value="Genomic_DNA"/>
</dbReference>
<dbReference type="AlphaFoldDB" id="A0A1S9PCT2"/>